<dbReference type="InterPro" id="IPR002575">
    <property type="entry name" value="Aminoglycoside_PTrfase"/>
</dbReference>
<feature type="domain" description="Aminoglycoside phosphotransferase" evidence="2">
    <location>
        <begin position="115"/>
        <end position="327"/>
    </location>
</feature>
<dbReference type="Pfam" id="PF13671">
    <property type="entry name" value="AAA_33"/>
    <property type="match status" value="1"/>
</dbReference>
<accession>A0ABS3IXJ1</accession>
<evidence type="ECO:0000313" key="3">
    <source>
        <dbReference type="EMBL" id="MBO0902134.1"/>
    </source>
</evidence>
<evidence type="ECO:0000313" key="4">
    <source>
        <dbReference type="Proteomes" id="UP000664288"/>
    </source>
</evidence>
<dbReference type="InterPro" id="IPR027417">
    <property type="entry name" value="P-loop_NTPase"/>
</dbReference>
<sequence length="580" mass="62424">MVGGIAGPAASALIGVKDTALRFREETSGGRAARRAKARAREAGPNAGRRRLLTTDTDQSAVVAFLKAGGLLGGDPAGVKEVTTHISHLLLGPSAVLKLKRAVKRPYVDFSTPERRLRAAEREVELNRRTAPKLYRGVRRITRSGAGGLGLDGEGDLVDVVVEMARFDEETLFDRMAVAGNLTNDLMETLARQIAEFHQGIEAQPRDDGAAHMAGVLDVNEAAIAGGDVFTEEAVEKFNARFREKHAGLADLLDRRGREGMIRRCHGDLHLKNICLFDGEPTLFDCLEFDEELGTTDVLYDLAFLLMDLWHRDLRGHANLVLNRYLDLTGDEQGLAAVPFFMAVRAAVRAHVAATAASEAAEGADEKRAEAEGYFRLAAALLERQPPLFVAVGGLSGSGKSTVARAIAPEIGPAPGARTLSSDRLRKARFGVPAETRLGAEAYGSEVTHAVYGELSQRSEAVLAVGHAVVADATFSTEEERAAIERAAERVGVGFSGYWLDVPEDELLRRVEARRNDPSDATADVVRRQLAHDRGRIAWTRIAGAGPVGDVVGSILADLEERCGQTSGDAQTPSRHADRL</sequence>
<organism evidence="3 4">
    <name type="scientific">Jiella sonneratiae</name>
    <dbReference type="NCBI Taxonomy" id="2816856"/>
    <lineage>
        <taxon>Bacteria</taxon>
        <taxon>Pseudomonadati</taxon>
        <taxon>Pseudomonadota</taxon>
        <taxon>Alphaproteobacteria</taxon>
        <taxon>Hyphomicrobiales</taxon>
        <taxon>Aurantimonadaceae</taxon>
        <taxon>Jiella</taxon>
    </lineage>
</organism>
<comment type="caution">
    <text evidence="3">The sequence shown here is derived from an EMBL/GenBank/DDBJ whole genome shotgun (WGS) entry which is preliminary data.</text>
</comment>
<keyword evidence="4" id="KW-1185">Reference proteome</keyword>
<proteinExistence type="predicted"/>
<dbReference type="Gene3D" id="3.40.50.300">
    <property type="entry name" value="P-loop containing nucleotide triphosphate hydrolases"/>
    <property type="match status" value="1"/>
</dbReference>
<dbReference type="PANTHER" id="PTHR43883">
    <property type="entry name" value="SLR0207 PROTEIN"/>
    <property type="match status" value="1"/>
</dbReference>
<dbReference type="SUPFAM" id="SSF52540">
    <property type="entry name" value="P-loop containing nucleoside triphosphate hydrolases"/>
    <property type="match status" value="1"/>
</dbReference>
<name>A0ABS3IXJ1_9HYPH</name>
<dbReference type="PANTHER" id="PTHR43883:SF1">
    <property type="entry name" value="GLUCONOKINASE"/>
    <property type="match status" value="1"/>
</dbReference>
<dbReference type="SUPFAM" id="SSF56112">
    <property type="entry name" value="Protein kinase-like (PK-like)"/>
    <property type="match status" value="1"/>
</dbReference>
<dbReference type="InterPro" id="IPR052732">
    <property type="entry name" value="Cell-binding_unc_protein"/>
</dbReference>
<evidence type="ECO:0000259" key="2">
    <source>
        <dbReference type="Pfam" id="PF01636"/>
    </source>
</evidence>
<dbReference type="Gene3D" id="3.90.1200.10">
    <property type="match status" value="1"/>
</dbReference>
<feature type="region of interest" description="Disordered" evidence="1">
    <location>
        <begin position="25"/>
        <end position="48"/>
    </location>
</feature>
<dbReference type="InterPro" id="IPR011009">
    <property type="entry name" value="Kinase-like_dom_sf"/>
</dbReference>
<dbReference type="Pfam" id="PF01636">
    <property type="entry name" value="APH"/>
    <property type="match status" value="1"/>
</dbReference>
<dbReference type="Proteomes" id="UP000664288">
    <property type="component" value="Unassembled WGS sequence"/>
</dbReference>
<protein>
    <submittedName>
        <fullName evidence="3">AAA family ATPase</fullName>
    </submittedName>
</protein>
<gene>
    <name evidence="3" type="ORF">J1C47_00635</name>
</gene>
<dbReference type="EMBL" id="JAFMPY010000001">
    <property type="protein sequence ID" value="MBO0902134.1"/>
    <property type="molecule type" value="Genomic_DNA"/>
</dbReference>
<reference evidence="3 4" key="1">
    <citation type="submission" date="2021-03" db="EMBL/GenBank/DDBJ databases">
        <title>Whole genome sequence of Jiella sp. MQZ13P-4.</title>
        <authorList>
            <person name="Tuo L."/>
        </authorList>
    </citation>
    <scope>NUCLEOTIDE SEQUENCE [LARGE SCALE GENOMIC DNA]</scope>
    <source>
        <strain evidence="3 4">MQZ13P-4</strain>
    </source>
</reference>
<evidence type="ECO:0000256" key="1">
    <source>
        <dbReference type="SAM" id="MobiDB-lite"/>
    </source>
</evidence>